<dbReference type="EMBL" id="VFON01000001">
    <property type="protein sequence ID" value="TQL42725.1"/>
    <property type="molecule type" value="Genomic_DNA"/>
</dbReference>
<keyword evidence="2" id="KW-0680">Restriction system</keyword>
<evidence type="ECO:0000256" key="2">
    <source>
        <dbReference type="ARBA" id="ARBA00022747"/>
    </source>
</evidence>
<keyword evidence="4" id="KW-0175">Coiled coil</keyword>
<dbReference type="InterPro" id="IPR000055">
    <property type="entry name" value="Restrct_endonuc_typeI_TRD"/>
</dbReference>
<dbReference type="SUPFAM" id="SSF116734">
    <property type="entry name" value="DNA methylase specificity domain"/>
    <property type="match status" value="2"/>
</dbReference>
<name>A0A542Y3R1_9MICO</name>
<organism evidence="7 8">
    <name type="scientific">Leucobacter komagatae</name>
    <dbReference type="NCBI Taxonomy" id="55969"/>
    <lineage>
        <taxon>Bacteria</taxon>
        <taxon>Bacillati</taxon>
        <taxon>Actinomycetota</taxon>
        <taxon>Actinomycetes</taxon>
        <taxon>Micrococcales</taxon>
        <taxon>Microbacteriaceae</taxon>
        <taxon>Leucobacter</taxon>
    </lineage>
</organism>
<comment type="similarity">
    <text evidence="1">Belongs to the type-I restriction system S methylase family.</text>
</comment>
<gene>
    <name evidence="7" type="ORF">FB468_0730</name>
</gene>
<dbReference type="Gene3D" id="3.90.220.20">
    <property type="entry name" value="DNA methylase specificity domains"/>
    <property type="match status" value="2"/>
</dbReference>
<evidence type="ECO:0000256" key="1">
    <source>
        <dbReference type="ARBA" id="ARBA00010923"/>
    </source>
</evidence>
<feature type="coiled-coil region" evidence="4">
    <location>
        <begin position="339"/>
        <end position="366"/>
    </location>
</feature>
<dbReference type="PANTHER" id="PTHR30408">
    <property type="entry name" value="TYPE-1 RESTRICTION ENZYME ECOKI SPECIFICITY PROTEIN"/>
    <property type="match status" value="1"/>
</dbReference>
<comment type="caution">
    <text evidence="7">The sequence shown here is derived from an EMBL/GenBank/DDBJ whole genome shotgun (WGS) entry which is preliminary data.</text>
</comment>
<feature type="region of interest" description="Disordered" evidence="5">
    <location>
        <begin position="1"/>
        <end position="31"/>
    </location>
</feature>
<evidence type="ECO:0000256" key="3">
    <source>
        <dbReference type="ARBA" id="ARBA00023125"/>
    </source>
</evidence>
<dbReference type="Pfam" id="PF01420">
    <property type="entry name" value="Methylase_S"/>
    <property type="match status" value="1"/>
</dbReference>
<evidence type="ECO:0000256" key="5">
    <source>
        <dbReference type="SAM" id="MobiDB-lite"/>
    </source>
</evidence>
<evidence type="ECO:0000256" key="4">
    <source>
        <dbReference type="SAM" id="Coils"/>
    </source>
</evidence>
<evidence type="ECO:0000259" key="6">
    <source>
        <dbReference type="Pfam" id="PF01420"/>
    </source>
</evidence>
<dbReference type="OrthoDB" id="9798929at2"/>
<reference evidence="7 8" key="1">
    <citation type="submission" date="2019-06" db="EMBL/GenBank/DDBJ databases">
        <title>Sequencing the genomes of 1000 actinobacteria strains.</title>
        <authorList>
            <person name="Klenk H.-P."/>
        </authorList>
    </citation>
    <scope>NUCLEOTIDE SEQUENCE [LARGE SCALE GENOMIC DNA]</scope>
    <source>
        <strain evidence="7 8">DSM 8803</strain>
    </source>
</reference>
<keyword evidence="3" id="KW-0238">DNA-binding</keyword>
<evidence type="ECO:0000313" key="8">
    <source>
        <dbReference type="Proteomes" id="UP000319094"/>
    </source>
</evidence>
<proteinExistence type="inferred from homology"/>
<feature type="compositionally biased region" description="Polar residues" evidence="5">
    <location>
        <begin position="1"/>
        <end position="25"/>
    </location>
</feature>
<dbReference type="CDD" id="cd17495">
    <property type="entry name" value="RMtype1_S_Cep9333ORF4827P-TRD2-CR2_like"/>
    <property type="match status" value="1"/>
</dbReference>
<evidence type="ECO:0000313" key="7">
    <source>
        <dbReference type="EMBL" id="TQL42725.1"/>
    </source>
</evidence>
<feature type="domain" description="Type I restriction modification DNA specificity" evidence="6">
    <location>
        <begin position="70"/>
        <end position="181"/>
    </location>
</feature>
<dbReference type="InterPro" id="IPR052021">
    <property type="entry name" value="Type-I_RS_S_subunit"/>
</dbReference>
<dbReference type="GO" id="GO:0003677">
    <property type="term" value="F:DNA binding"/>
    <property type="evidence" value="ECO:0007669"/>
    <property type="project" value="UniProtKB-KW"/>
</dbReference>
<dbReference type="GO" id="GO:0009307">
    <property type="term" value="P:DNA restriction-modification system"/>
    <property type="evidence" value="ECO:0007669"/>
    <property type="project" value="UniProtKB-KW"/>
</dbReference>
<dbReference type="PANTHER" id="PTHR30408:SF12">
    <property type="entry name" value="TYPE I RESTRICTION ENZYME MJAVIII SPECIFICITY SUBUNIT"/>
    <property type="match status" value="1"/>
</dbReference>
<keyword evidence="8" id="KW-1185">Reference proteome</keyword>
<dbReference type="Proteomes" id="UP000319094">
    <property type="component" value="Unassembled WGS sequence"/>
</dbReference>
<dbReference type="AlphaFoldDB" id="A0A542Y3R1"/>
<sequence length="386" mass="42461">MSKWTSTTLGELEQESQGTIQTGPFGSQLHMSDYSEHGTPVVMPTNIRDLRIDPAGIARVSGEHVERLARHKLQIGDIVYSRRGDVEKCALVSEEEEGWLCGTGCLLVRVHGPHLDARFLSYALSLPETRAWISQHAVGATMPNLNTRLLREVPVKVPGIEDQRAIAATLGALDDKIESNRRAMAKAQELGDALFRSASSDYRAVSDVAMITMGSSPRGETLNEVGEGTPFYQGTRDFGDRFPSLRVWTESPVRLAKKNDTLMSVRAPVGELNRAPFDCCVGRGVAAVHSESQPSTLYYAMRASASTWDKFQGEGTVFASVNKKDVHDSEILWVSNDSAEALELTLSALDDRIESLDREVQRLSRLRDALLPELLSGRLKPGRRSA</sequence>
<dbReference type="InterPro" id="IPR044946">
    <property type="entry name" value="Restrct_endonuc_typeI_TRD_sf"/>
</dbReference>
<accession>A0A542Y3R1</accession>
<protein>
    <submittedName>
        <fullName evidence="7">Type I restriction enzyme S subunit</fullName>
    </submittedName>
</protein>